<dbReference type="PANTHER" id="PTHR34571">
    <property type="entry name" value="(S)-UREIDOGLYCINE AMINOHYDROLASE"/>
    <property type="match status" value="1"/>
</dbReference>
<evidence type="ECO:0000256" key="1">
    <source>
        <dbReference type="SAM" id="SignalP"/>
    </source>
</evidence>
<reference evidence="2" key="1">
    <citation type="submission" date="2015-10" db="EMBL/GenBank/DDBJ databases">
        <authorList>
            <person name="Martinez-Garcia P.J."/>
            <person name="Crepeau M.W."/>
            <person name="Puiu D."/>
            <person name="Gonzalez-Ibeas D."/>
            <person name="Whalen J."/>
            <person name="Stevens K."/>
            <person name="Paul R."/>
            <person name="Butterfield T."/>
            <person name="Britton M."/>
            <person name="Reagan R."/>
            <person name="Chakraborty S."/>
            <person name="Walawage S.L."/>
            <person name="Vasquez-Gross H.A."/>
            <person name="Cardeno C."/>
            <person name="Famula R."/>
            <person name="Pratt K."/>
            <person name="Kuruganti S."/>
            <person name="Aradhya M.K."/>
            <person name="Leslie C.A."/>
            <person name="Dandekar A.M."/>
            <person name="Salzberg S.L."/>
            <person name="Wegrzyn J.L."/>
            <person name="Langley C.H."/>
            <person name="Neale D.B."/>
        </authorList>
    </citation>
    <scope>NUCLEOTIDE SEQUENCE</scope>
    <source>
        <tissue evidence="2">Leaves</tissue>
    </source>
</reference>
<feature type="chain" id="PRO_5032821314" description="Cupin type-1 domain-containing protein" evidence="1">
    <location>
        <begin position="23"/>
        <end position="115"/>
    </location>
</feature>
<dbReference type="Proteomes" id="UP000619265">
    <property type="component" value="Unassembled WGS sequence"/>
</dbReference>
<comment type="caution">
    <text evidence="2">The sequence shown here is derived from an EMBL/GenBank/DDBJ whole genome shotgun (WGS) entry which is preliminary data.</text>
</comment>
<name>A0A834D7V6_JUGRE</name>
<evidence type="ECO:0008006" key="4">
    <source>
        <dbReference type="Google" id="ProtNLM"/>
    </source>
</evidence>
<gene>
    <name evidence="2" type="ORF">F2P56_004271</name>
</gene>
<dbReference type="Gramene" id="Jr02_11810_p1">
    <property type="protein sequence ID" value="cds.Jr02_11810_p1"/>
    <property type="gene ID" value="Jr02_11810"/>
</dbReference>
<dbReference type="InterPro" id="IPR017627">
    <property type="entry name" value="UGHY"/>
</dbReference>
<dbReference type="EMBL" id="LIHL02000002">
    <property type="protein sequence ID" value="KAF5477651.1"/>
    <property type="molecule type" value="Genomic_DNA"/>
</dbReference>
<keyword evidence="1" id="KW-0732">Signal</keyword>
<accession>A0A834D7V6</accession>
<protein>
    <recommendedName>
        <fullName evidence="4">Cupin type-1 domain-containing protein</fullName>
    </recommendedName>
</protein>
<sequence>MKTSSAFPLLLITFSLLKVAASEEGFCSSPYSVVNSDTDSNTLYWKVTNPTLSPPYLREKSRSALPPFDVERFIFVVQGAVTVTNASGASDKLIVRQLHQYRSLYMFFRASFDCL</sequence>
<feature type="signal peptide" evidence="1">
    <location>
        <begin position="1"/>
        <end position="22"/>
    </location>
</feature>
<evidence type="ECO:0000313" key="3">
    <source>
        <dbReference type="Proteomes" id="UP000619265"/>
    </source>
</evidence>
<dbReference type="GO" id="GO:0071522">
    <property type="term" value="F:ureidoglycine aminohydrolase activity"/>
    <property type="evidence" value="ECO:0007669"/>
    <property type="project" value="InterPro"/>
</dbReference>
<evidence type="ECO:0000313" key="2">
    <source>
        <dbReference type="EMBL" id="KAF5477651.1"/>
    </source>
</evidence>
<proteinExistence type="predicted"/>
<reference evidence="2" key="2">
    <citation type="submission" date="2020-03" db="EMBL/GenBank/DDBJ databases">
        <title>Walnut 2.0.</title>
        <authorList>
            <person name="Marrano A."/>
            <person name="Britton M."/>
            <person name="Zimin A.V."/>
            <person name="Zaini P.A."/>
            <person name="Workman R."/>
            <person name="Puiu D."/>
            <person name="Bianco L."/>
            <person name="Allen B.J."/>
            <person name="Troggio M."/>
            <person name="Leslie C.A."/>
            <person name="Timp W."/>
            <person name="Dendekar A."/>
            <person name="Salzberg S.L."/>
            <person name="Neale D.B."/>
        </authorList>
    </citation>
    <scope>NUCLEOTIDE SEQUENCE</scope>
    <source>
        <tissue evidence="2">Leaves</tissue>
    </source>
</reference>
<organism evidence="2 3">
    <name type="scientific">Juglans regia</name>
    <name type="common">English walnut</name>
    <dbReference type="NCBI Taxonomy" id="51240"/>
    <lineage>
        <taxon>Eukaryota</taxon>
        <taxon>Viridiplantae</taxon>
        <taxon>Streptophyta</taxon>
        <taxon>Embryophyta</taxon>
        <taxon>Tracheophyta</taxon>
        <taxon>Spermatophyta</taxon>
        <taxon>Magnoliopsida</taxon>
        <taxon>eudicotyledons</taxon>
        <taxon>Gunneridae</taxon>
        <taxon>Pentapetalae</taxon>
        <taxon>rosids</taxon>
        <taxon>fabids</taxon>
        <taxon>Fagales</taxon>
        <taxon>Juglandaceae</taxon>
        <taxon>Juglans</taxon>
    </lineage>
</organism>
<dbReference type="PANTHER" id="PTHR34571:SF1">
    <property type="entry name" value="(S)-UREIDOGLYCINE AMINOHYDROLASE"/>
    <property type="match status" value="1"/>
</dbReference>
<dbReference type="AlphaFoldDB" id="A0A834D7V6"/>